<gene>
    <name evidence="1" type="ORF">QE364_002141</name>
</gene>
<dbReference type="EMBL" id="JAVIZJ010000005">
    <property type="protein sequence ID" value="MDR6210430.1"/>
    <property type="molecule type" value="Genomic_DNA"/>
</dbReference>
<organism evidence="1 2">
    <name type="scientific">Nocardioides zeae</name>
    <dbReference type="NCBI Taxonomy" id="1457234"/>
    <lineage>
        <taxon>Bacteria</taxon>
        <taxon>Bacillati</taxon>
        <taxon>Actinomycetota</taxon>
        <taxon>Actinomycetes</taxon>
        <taxon>Propionibacteriales</taxon>
        <taxon>Nocardioidaceae</taxon>
        <taxon>Nocardioides</taxon>
    </lineage>
</organism>
<proteinExistence type="predicted"/>
<sequence length="325" mass="33969">MSPAAPSTAPRSTPPRPGLDGLADRHLGWLAVANLVANIGIVVTGAVVRLTGSGLGCPTWPRCTEESYAAHPSMGIHGAIEFGNRLLTFVLAAIALLTFLAAWRATSRRASWIAFGIGLGIPAQAVIGGITVLTDLNPWIVALHLLLSLAMIGLCVVLLDHVRHPEVWGPAARATAPATPPLVRRLTIAAFAVGWVVLYLGTIVTGSGPHAGDENAPRTGLDPATFSHVHAWAVYALVGLTVALLVVARRRGDTQLTRAVTALLAVELAQGLVGYVQYFTGLPVGLVALHMLGAAVTSAALTWVVVRAFRPVTIVAEPDVRVARV</sequence>
<name>A0ACC6IID5_9ACTN</name>
<evidence type="ECO:0000313" key="2">
    <source>
        <dbReference type="Proteomes" id="UP001261666"/>
    </source>
</evidence>
<dbReference type="Proteomes" id="UP001261666">
    <property type="component" value="Unassembled WGS sequence"/>
</dbReference>
<protein>
    <submittedName>
        <fullName evidence="1">Cytochrome c oxidase assembly protein subunit 15</fullName>
        <ecNumber evidence="1">1.17.99.9</ecNumber>
    </submittedName>
</protein>
<evidence type="ECO:0000313" key="1">
    <source>
        <dbReference type="EMBL" id="MDR6210430.1"/>
    </source>
</evidence>
<keyword evidence="1" id="KW-0560">Oxidoreductase</keyword>
<comment type="caution">
    <text evidence="1">The sequence shown here is derived from an EMBL/GenBank/DDBJ whole genome shotgun (WGS) entry which is preliminary data.</text>
</comment>
<accession>A0ACC6IID5</accession>
<reference evidence="1" key="1">
    <citation type="submission" date="2023-08" db="EMBL/GenBank/DDBJ databases">
        <title>Functional and genomic diversity of the sorghum phyllosphere microbiome.</title>
        <authorList>
            <person name="Shade A."/>
        </authorList>
    </citation>
    <scope>NUCLEOTIDE SEQUENCE</scope>
    <source>
        <strain evidence="1">SORGH_AS_0885</strain>
    </source>
</reference>
<dbReference type="EC" id="1.17.99.9" evidence="1"/>
<keyword evidence="2" id="KW-1185">Reference proteome</keyword>